<gene>
    <name evidence="2" type="ORF">GCM10010517_27930</name>
</gene>
<proteinExistence type="predicted"/>
<feature type="region of interest" description="Disordered" evidence="1">
    <location>
        <begin position="71"/>
        <end position="134"/>
    </location>
</feature>
<dbReference type="EMBL" id="BAAAVI010000017">
    <property type="protein sequence ID" value="GAA2868225.1"/>
    <property type="molecule type" value="Genomic_DNA"/>
</dbReference>
<name>A0ABN3VWJ4_9ACTN</name>
<organism evidence="2 3">
    <name type="scientific">Streptosporangium fragile</name>
    <dbReference type="NCBI Taxonomy" id="46186"/>
    <lineage>
        <taxon>Bacteria</taxon>
        <taxon>Bacillati</taxon>
        <taxon>Actinomycetota</taxon>
        <taxon>Actinomycetes</taxon>
        <taxon>Streptosporangiales</taxon>
        <taxon>Streptosporangiaceae</taxon>
        <taxon>Streptosporangium</taxon>
    </lineage>
</organism>
<reference evidence="2 3" key="1">
    <citation type="journal article" date="2019" name="Int. J. Syst. Evol. Microbiol.">
        <title>The Global Catalogue of Microorganisms (GCM) 10K type strain sequencing project: providing services to taxonomists for standard genome sequencing and annotation.</title>
        <authorList>
            <consortium name="The Broad Institute Genomics Platform"/>
            <consortium name="The Broad Institute Genome Sequencing Center for Infectious Disease"/>
            <person name="Wu L."/>
            <person name="Ma J."/>
        </authorList>
    </citation>
    <scope>NUCLEOTIDE SEQUENCE [LARGE SCALE GENOMIC DNA]</scope>
    <source>
        <strain evidence="2 3">JCM 6242</strain>
    </source>
</reference>
<feature type="region of interest" description="Disordered" evidence="1">
    <location>
        <begin position="1"/>
        <end position="34"/>
    </location>
</feature>
<comment type="caution">
    <text evidence="2">The sequence shown here is derived from an EMBL/GenBank/DDBJ whole genome shotgun (WGS) entry which is preliminary data.</text>
</comment>
<feature type="compositionally biased region" description="Basic residues" evidence="1">
    <location>
        <begin position="122"/>
        <end position="134"/>
    </location>
</feature>
<protein>
    <submittedName>
        <fullName evidence="2">Uncharacterized protein</fullName>
    </submittedName>
</protein>
<accession>A0ABN3VWJ4</accession>
<evidence type="ECO:0000313" key="3">
    <source>
        <dbReference type="Proteomes" id="UP001500831"/>
    </source>
</evidence>
<dbReference type="Proteomes" id="UP001500831">
    <property type="component" value="Unassembled WGS sequence"/>
</dbReference>
<evidence type="ECO:0000313" key="2">
    <source>
        <dbReference type="EMBL" id="GAA2868225.1"/>
    </source>
</evidence>
<keyword evidence="3" id="KW-1185">Reference proteome</keyword>
<sequence>MREAPHPDPAGVPGQVPSNSSNNVTSTQAAAKAACTRTLTRIIPVPSQRWHGPRVPPRSWQVLEASCVEIGDGVRRTKAPRRASGPRPSERQDAGAEPSHPPGRLKRGPTLPGVIAAAERARPRRTQAALKRRS</sequence>
<evidence type="ECO:0000256" key="1">
    <source>
        <dbReference type="SAM" id="MobiDB-lite"/>
    </source>
</evidence>